<protein>
    <submittedName>
        <fullName evidence="1">Uncharacterized protein</fullName>
    </submittedName>
</protein>
<reference evidence="2" key="1">
    <citation type="submission" date="2017-06" db="EMBL/GenBank/DDBJ databases">
        <authorList>
            <person name="Varghese N."/>
            <person name="Submissions S."/>
        </authorList>
    </citation>
    <scope>NUCLEOTIDE SEQUENCE [LARGE SCALE GENOMIC DNA]</scope>
    <source>
        <strain evidence="2">DSM 11116</strain>
    </source>
</reference>
<evidence type="ECO:0000313" key="2">
    <source>
        <dbReference type="Proteomes" id="UP000198131"/>
    </source>
</evidence>
<dbReference type="EMBL" id="FYEW01000002">
    <property type="protein sequence ID" value="SNC76219.1"/>
    <property type="molecule type" value="Genomic_DNA"/>
</dbReference>
<gene>
    <name evidence="1" type="ORF">SAMN06265337_3275</name>
</gene>
<organism evidence="1 2">
    <name type="scientific">Hymenobacter gelipurpurascens</name>
    <dbReference type="NCBI Taxonomy" id="89968"/>
    <lineage>
        <taxon>Bacteria</taxon>
        <taxon>Pseudomonadati</taxon>
        <taxon>Bacteroidota</taxon>
        <taxon>Cytophagia</taxon>
        <taxon>Cytophagales</taxon>
        <taxon>Hymenobacteraceae</taxon>
        <taxon>Hymenobacter</taxon>
    </lineage>
</organism>
<sequence>MTCFMVFSILTQSKFAAFYLFLTNWQKAANRML</sequence>
<dbReference type="Proteomes" id="UP000198131">
    <property type="component" value="Unassembled WGS sequence"/>
</dbReference>
<proteinExistence type="predicted"/>
<evidence type="ECO:0000313" key="1">
    <source>
        <dbReference type="EMBL" id="SNC76219.1"/>
    </source>
</evidence>
<accession>A0A212UD99</accession>
<dbReference type="AlphaFoldDB" id="A0A212UD99"/>
<name>A0A212UD99_9BACT</name>
<keyword evidence="2" id="KW-1185">Reference proteome</keyword>